<evidence type="ECO:0000256" key="3">
    <source>
        <dbReference type="ARBA" id="ARBA00023110"/>
    </source>
</evidence>
<keyword evidence="3 5" id="KW-0697">Rotamase</keyword>
<dbReference type="RefSeq" id="WP_301132737.1">
    <property type="nucleotide sequence ID" value="NZ_JAUHPW010000004.1"/>
</dbReference>
<organism evidence="9 10">
    <name type="scientific">Demequina litoralis</name>
    <dbReference type="NCBI Taxonomy" id="3051660"/>
    <lineage>
        <taxon>Bacteria</taxon>
        <taxon>Bacillati</taxon>
        <taxon>Actinomycetota</taxon>
        <taxon>Actinomycetes</taxon>
        <taxon>Micrococcales</taxon>
        <taxon>Demequinaceae</taxon>
        <taxon>Demequina</taxon>
    </lineage>
</organism>
<dbReference type="PROSITE" id="PS50059">
    <property type="entry name" value="FKBP_PPIASE"/>
    <property type="match status" value="1"/>
</dbReference>
<name>A0ABT8G916_9MICO</name>
<dbReference type="PROSITE" id="PS51257">
    <property type="entry name" value="PROKAR_LIPOPROTEIN"/>
    <property type="match status" value="1"/>
</dbReference>
<keyword evidence="10" id="KW-1185">Reference proteome</keyword>
<evidence type="ECO:0000256" key="5">
    <source>
        <dbReference type="PROSITE-ProRule" id="PRU00277"/>
    </source>
</evidence>
<dbReference type="Pfam" id="PF00254">
    <property type="entry name" value="FKBP_C"/>
    <property type="match status" value="1"/>
</dbReference>
<dbReference type="InterPro" id="IPR046357">
    <property type="entry name" value="PPIase_dom_sf"/>
</dbReference>
<feature type="signal peptide" evidence="7">
    <location>
        <begin position="1"/>
        <end position="20"/>
    </location>
</feature>
<protein>
    <recommendedName>
        <fullName evidence="6">Peptidyl-prolyl cis-trans isomerase</fullName>
        <ecNumber evidence="6">5.2.1.8</ecNumber>
    </recommendedName>
</protein>
<evidence type="ECO:0000256" key="2">
    <source>
        <dbReference type="ARBA" id="ARBA00006577"/>
    </source>
</evidence>
<evidence type="ECO:0000313" key="9">
    <source>
        <dbReference type="EMBL" id="MDN4475557.1"/>
    </source>
</evidence>
<feature type="domain" description="PPIase FKBP-type" evidence="8">
    <location>
        <begin position="230"/>
        <end position="317"/>
    </location>
</feature>
<reference evidence="9" key="1">
    <citation type="submission" date="2023-06" db="EMBL/GenBank/DDBJ databases">
        <title>Sysu t00192.</title>
        <authorList>
            <person name="Gao L."/>
            <person name="Fang B.-Z."/>
            <person name="Li W.-J."/>
        </authorList>
    </citation>
    <scope>NUCLEOTIDE SEQUENCE</scope>
    <source>
        <strain evidence="9">SYSU T00192</strain>
    </source>
</reference>
<dbReference type="Gene3D" id="3.10.50.40">
    <property type="match status" value="2"/>
</dbReference>
<dbReference type="SUPFAM" id="SSF54534">
    <property type="entry name" value="FKBP-like"/>
    <property type="match status" value="2"/>
</dbReference>
<dbReference type="PANTHER" id="PTHR43811">
    <property type="entry name" value="FKBP-TYPE PEPTIDYL-PROLYL CIS-TRANS ISOMERASE FKPA"/>
    <property type="match status" value="1"/>
</dbReference>
<dbReference type="InterPro" id="IPR001179">
    <property type="entry name" value="PPIase_FKBP_dom"/>
</dbReference>
<comment type="similarity">
    <text evidence="2 6">Belongs to the FKBP-type PPIase family.</text>
</comment>
<evidence type="ECO:0000256" key="7">
    <source>
        <dbReference type="SAM" id="SignalP"/>
    </source>
</evidence>
<dbReference type="PANTHER" id="PTHR43811:SF19">
    <property type="entry name" value="39 KDA FK506-BINDING NUCLEAR PROTEIN"/>
    <property type="match status" value="1"/>
</dbReference>
<evidence type="ECO:0000256" key="1">
    <source>
        <dbReference type="ARBA" id="ARBA00000971"/>
    </source>
</evidence>
<comment type="catalytic activity">
    <reaction evidence="1 5 6">
        <text>[protein]-peptidylproline (omega=180) = [protein]-peptidylproline (omega=0)</text>
        <dbReference type="Rhea" id="RHEA:16237"/>
        <dbReference type="Rhea" id="RHEA-COMP:10747"/>
        <dbReference type="Rhea" id="RHEA-COMP:10748"/>
        <dbReference type="ChEBI" id="CHEBI:83833"/>
        <dbReference type="ChEBI" id="CHEBI:83834"/>
        <dbReference type="EC" id="5.2.1.8"/>
    </reaction>
</comment>
<evidence type="ECO:0000256" key="4">
    <source>
        <dbReference type="ARBA" id="ARBA00023235"/>
    </source>
</evidence>
<gene>
    <name evidence="9" type="ORF">QQX09_06790</name>
</gene>
<dbReference type="Proteomes" id="UP001172728">
    <property type="component" value="Unassembled WGS sequence"/>
</dbReference>
<evidence type="ECO:0000256" key="6">
    <source>
        <dbReference type="RuleBase" id="RU003915"/>
    </source>
</evidence>
<feature type="chain" id="PRO_5045605387" description="Peptidyl-prolyl cis-trans isomerase" evidence="7">
    <location>
        <begin position="21"/>
        <end position="317"/>
    </location>
</feature>
<evidence type="ECO:0000313" key="10">
    <source>
        <dbReference type="Proteomes" id="UP001172728"/>
    </source>
</evidence>
<keyword evidence="4 5" id="KW-0413">Isomerase</keyword>
<evidence type="ECO:0000259" key="8">
    <source>
        <dbReference type="PROSITE" id="PS50059"/>
    </source>
</evidence>
<sequence length="317" mass="32736">MKKNALTAVVLGSIAVLGLAACSPASESDASPSASAATDAVAVDPAADAAALEAIEWEEADGVPALTFDTPLTVTDIATRHVTDGDGEVIEEGQNVTLDYVVYSGTDASQIYSTFEAGTPEVVTMADGQVVEDLYDALIGQKVGTDLLYVYPDTSSEDGAAVVMAVTASSAVTPLERAEGTAVEPAEDLPTVTLDDDGMPSIDFSDAGKKPEELVIQPLIEGDGAKVQEGDQITVHYTGWIWKGDQFDSSWDRGAATSFTLASGSLIDGWVDGLAGQTVGSQVLLVIPPDLAYGDQESDTIPANSTLVFVVDILAAS</sequence>
<comment type="caution">
    <text evidence="9">The sequence shown here is derived from an EMBL/GenBank/DDBJ whole genome shotgun (WGS) entry which is preliminary data.</text>
</comment>
<proteinExistence type="inferred from homology"/>
<dbReference type="EC" id="5.2.1.8" evidence="6"/>
<dbReference type="EMBL" id="JAUHPW010000004">
    <property type="protein sequence ID" value="MDN4475557.1"/>
    <property type="molecule type" value="Genomic_DNA"/>
</dbReference>
<accession>A0ABT8G916</accession>
<dbReference type="GO" id="GO:0003755">
    <property type="term" value="F:peptidyl-prolyl cis-trans isomerase activity"/>
    <property type="evidence" value="ECO:0007669"/>
    <property type="project" value="UniProtKB-EC"/>
</dbReference>
<keyword evidence="7" id="KW-0732">Signal</keyword>